<name>A0ABQ3AXV7_9ACTN</name>
<comment type="caution">
    <text evidence="1">The sequence shown here is derived from an EMBL/GenBank/DDBJ whole genome shotgun (WGS) entry which is preliminary data.</text>
</comment>
<proteinExistence type="predicted"/>
<dbReference type="EMBL" id="BMUU01000026">
    <property type="protein sequence ID" value="GGY71214.1"/>
    <property type="molecule type" value="Genomic_DNA"/>
</dbReference>
<organism evidence="1 2">
    <name type="scientific">Streptomyces xanthochromogenes</name>
    <dbReference type="NCBI Taxonomy" id="67384"/>
    <lineage>
        <taxon>Bacteria</taxon>
        <taxon>Bacillati</taxon>
        <taxon>Actinomycetota</taxon>
        <taxon>Actinomycetes</taxon>
        <taxon>Kitasatosporales</taxon>
        <taxon>Streptomycetaceae</taxon>
        <taxon>Streptomyces</taxon>
    </lineage>
</organism>
<sequence>MSWIQAGRTVALRLAIPTYSDPGDRHGTWAGLSDRWGRQCEDGEQMTLNAGQRVVLAADTRLTDSDEVAGFVVGFLSLAAGTGGTVEHVVDHQDESDDVREYERLKSLLDAFGSDMPTETRRQLEEKIASLEPAWNAFQERAPRVSVRVRFDNGFILDGAQEDVFVPA</sequence>
<accession>A0ABQ3AXV7</accession>
<gene>
    <name evidence="1" type="ORF">GCM10010326_76710</name>
</gene>
<protein>
    <submittedName>
        <fullName evidence="1">Uncharacterized protein</fullName>
    </submittedName>
</protein>
<evidence type="ECO:0000313" key="2">
    <source>
        <dbReference type="Proteomes" id="UP000600946"/>
    </source>
</evidence>
<dbReference type="Proteomes" id="UP000600946">
    <property type="component" value="Unassembled WGS sequence"/>
</dbReference>
<keyword evidence="2" id="KW-1185">Reference proteome</keyword>
<evidence type="ECO:0000313" key="1">
    <source>
        <dbReference type="EMBL" id="GGY71214.1"/>
    </source>
</evidence>
<reference evidence="2" key="1">
    <citation type="journal article" date="2019" name="Int. J. Syst. Evol. Microbiol.">
        <title>The Global Catalogue of Microorganisms (GCM) 10K type strain sequencing project: providing services to taxonomists for standard genome sequencing and annotation.</title>
        <authorList>
            <consortium name="The Broad Institute Genomics Platform"/>
            <consortium name="The Broad Institute Genome Sequencing Center for Infectious Disease"/>
            <person name="Wu L."/>
            <person name="Ma J."/>
        </authorList>
    </citation>
    <scope>NUCLEOTIDE SEQUENCE [LARGE SCALE GENOMIC DNA]</scope>
    <source>
        <strain evidence="2">JCM 4594</strain>
    </source>
</reference>